<protein>
    <submittedName>
        <fullName evidence="1">Uncharacterized protein</fullName>
    </submittedName>
</protein>
<evidence type="ECO:0000313" key="2">
    <source>
        <dbReference type="EMBL" id="QOS40784.1"/>
    </source>
</evidence>
<dbReference type="EMBL" id="CP031517">
    <property type="protein sequence ID" value="QOS40784.1"/>
    <property type="molecule type" value="Genomic_DNA"/>
</dbReference>
<dbReference type="RefSeq" id="WP_184652745.1">
    <property type="nucleotide sequence ID" value="NZ_JACHFR010000002.1"/>
</dbReference>
<gene>
    <name evidence="2" type="ORF">DYE49_10115</name>
    <name evidence="1" type="ORF">HNP77_001702</name>
</gene>
<name>A0A840SIJ9_9SPIR</name>
<evidence type="ECO:0000313" key="3">
    <source>
        <dbReference type="Proteomes" id="UP000578697"/>
    </source>
</evidence>
<evidence type="ECO:0000313" key="4">
    <source>
        <dbReference type="Proteomes" id="UP000593591"/>
    </source>
</evidence>
<dbReference type="KEGG" id="trc:DYE49_10115"/>
<accession>A0A840SIJ9</accession>
<reference evidence="1 3" key="2">
    <citation type="submission" date="2020-08" db="EMBL/GenBank/DDBJ databases">
        <title>Genomic Encyclopedia of Type Strains, Phase IV (KMG-IV): sequencing the most valuable type-strain genomes for metagenomic binning, comparative biology and taxonomic classification.</title>
        <authorList>
            <person name="Goeker M."/>
        </authorList>
    </citation>
    <scope>NUCLEOTIDE SEQUENCE [LARGE SCALE GENOMIC DNA]</scope>
    <source>
        <strain evidence="1 3">DSM 103679</strain>
    </source>
</reference>
<keyword evidence="3" id="KW-1185">Reference proteome</keyword>
<sequence>MELNKICPQCEIKASLSEISPEQIIQNAKNLPFKDGITSSDELFKRRMNACLNCPACISQTTCLHSGAWCAFRARILQNTCPFPGGSRWN</sequence>
<dbReference type="AlphaFoldDB" id="A0A840SIJ9"/>
<reference evidence="2 4" key="1">
    <citation type="submission" date="2018-08" db="EMBL/GenBank/DDBJ databases">
        <title>The first complete genome of Treponema rectale (CHPAT), a commensal spirochete of the bovine rectum.</title>
        <authorList>
            <person name="Staton G.J."/>
            <person name="Clegg S.R."/>
            <person name="Carter S.D."/>
            <person name="Radford A.D."/>
            <person name="Darby A."/>
            <person name="Hall N."/>
            <person name="Birtles R.J."/>
            <person name="Evans N.J."/>
        </authorList>
    </citation>
    <scope>NUCLEOTIDE SEQUENCE [LARGE SCALE GENOMIC DNA]</scope>
    <source>
        <strain evidence="2 4">CHPA</strain>
    </source>
</reference>
<dbReference type="EMBL" id="JACHFR010000002">
    <property type="protein sequence ID" value="MBB5219333.1"/>
    <property type="molecule type" value="Genomic_DNA"/>
</dbReference>
<dbReference type="Proteomes" id="UP000578697">
    <property type="component" value="Unassembled WGS sequence"/>
</dbReference>
<dbReference type="Proteomes" id="UP000593591">
    <property type="component" value="Chromosome"/>
</dbReference>
<organism evidence="1 3">
    <name type="scientific">Treponema rectale</name>
    <dbReference type="NCBI Taxonomy" id="744512"/>
    <lineage>
        <taxon>Bacteria</taxon>
        <taxon>Pseudomonadati</taxon>
        <taxon>Spirochaetota</taxon>
        <taxon>Spirochaetia</taxon>
        <taxon>Spirochaetales</taxon>
        <taxon>Treponemataceae</taxon>
        <taxon>Treponema</taxon>
    </lineage>
</organism>
<evidence type="ECO:0000313" key="1">
    <source>
        <dbReference type="EMBL" id="MBB5219333.1"/>
    </source>
</evidence>
<proteinExistence type="predicted"/>